<reference evidence="3 4" key="1">
    <citation type="submission" date="2019-08" db="EMBL/GenBank/DDBJ databases">
        <title>Deep-cultivation of Planctomycetes and their phenomic and genomic characterization uncovers novel biology.</title>
        <authorList>
            <person name="Wiegand S."/>
            <person name="Jogler M."/>
            <person name="Boedeker C."/>
            <person name="Pinto D."/>
            <person name="Vollmers J."/>
            <person name="Rivas-Marin E."/>
            <person name="Kohn T."/>
            <person name="Peeters S.H."/>
            <person name="Heuer A."/>
            <person name="Rast P."/>
            <person name="Oberbeckmann S."/>
            <person name="Bunk B."/>
            <person name="Jeske O."/>
            <person name="Meyerdierks A."/>
            <person name="Storesund J.E."/>
            <person name="Kallscheuer N."/>
            <person name="Luecker S."/>
            <person name="Lage O.M."/>
            <person name="Pohl T."/>
            <person name="Merkel B.J."/>
            <person name="Hornburger P."/>
            <person name="Mueller R.-W."/>
            <person name="Bruemmer F."/>
            <person name="Labrenz M."/>
            <person name="Spormann A.M."/>
            <person name="Op den Camp H."/>
            <person name="Overmann J."/>
            <person name="Amann R."/>
            <person name="Jetten M.S.M."/>
            <person name="Mascher T."/>
            <person name="Medema M.H."/>
            <person name="Devos D.P."/>
            <person name="Kaster A.-K."/>
            <person name="Ovreas L."/>
            <person name="Rohde M."/>
            <person name="Galperin M.Y."/>
            <person name="Jogler C."/>
        </authorList>
    </citation>
    <scope>NUCLEOTIDE SEQUENCE [LARGE SCALE GENOMIC DNA]</scope>
    <source>
        <strain evidence="3 4">Pr1d</strain>
    </source>
</reference>
<dbReference type="SMART" id="SM00327">
    <property type="entry name" value="VWA"/>
    <property type="match status" value="1"/>
</dbReference>
<dbReference type="AlphaFoldDB" id="A0A5B9QC90"/>
<feature type="transmembrane region" description="Helical" evidence="1">
    <location>
        <begin position="66"/>
        <end position="85"/>
    </location>
</feature>
<feature type="domain" description="VWFA" evidence="2">
    <location>
        <begin position="95"/>
        <end position="266"/>
    </location>
</feature>
<name>A0A5B9QC90_9BACT</name>
<dbReference type="PANTHER" id="PTHR22550">
    <property type="entry name" value="SPORE GERMINATION PROTEIN"/>
    <property type="match status" value="1"/>
</dbReference>
<evidence type="ECO:0000259" key="2">
    <source>
        <dbReference type="SMART" id="SM00327"/>
    </source>
</evidence>
<protein>
    <recommendedName>
        <fullName evidence="2">VWFA domain-containing protein</fullName>
    </recommendedName>
</protein>
<dbReference type="Proteomes" id="UP000323917">
    <property type="component" value="Chromosome"/>
</dbReference>
<organism evidence="3 4">
    <name type="scientific">Bythopirellula goksoeyrii</name>
    <dbReference type="NCBI Taxonomy" id="1400387"/>
    <lineage>
        <taxon>Bacteria</taxon>
        <taxon>Pseudomonadati</taxon>
        <taxon>Planctomycetota</taxon>
        <taxon>Planctomycetia</taxon>
        <taxon>Pirellulales</taxon>
        <taxon>Lacipirellulaceae</taxon>
        <taxon>Bythopirellula</taxon>
    </lineage>
</organism>
<dbReference type="OrthoDB" id="9807628at2"/>
<dbReference type="SUPFAM" id="SSF53300">
    <property type="entry name" value="vWA-like"/>
    <property type="match status" value="1"/>
</dbReference>
<sequence length="309" mass="33540">MSGLLTNFHFLRPAWLLLALLAIGLWWLWQRKTDPLQGWRQQIDPELLSALVVGKEANLRATKAQLLAAWLLTVVAIAGPTWRLAPNPFADDATPLVVLLKAEASMNVADPEPSRLERAKLKLADLTAERKGQPLGLIAYAGSAHLVLPPTRDTDVVRQMANEISPEIMPEPGDRLDLALLEAQRILAESETSGSILVIADSIATDLPALSEAAKAVALPIQILAIDSPDSPEQTSILTAAKRIGASVQKFTPDDSDIKKIVQTAARAPLMVAGDESDHWMEMGYYLVPVVALLFLFVFRQETAARGVA</sequence>
<keyword evidence="1" id="KW-1133">Transmembrane helix</keyword>
<dbReference type="Pfam" id="PF13519">
    <property type="entry name" value="VWA_2"/>
    <property type="match status" value="1"/>
</dbReference>
<dbReference type="InterPro" id="IPR036465">
    <property type="entry name" value="vWFA_dom_sf"/>
</dbReference>
<evidence type="ECO:0000256" key="1">
    <source>
        <dbReference type="SAM" id="Phobius"/>
    </source>
</evidence>
<keyword evidence="4" id="KW-1185">Reference proteome</keyword>
<dbReference type="Gene3D" id="3.40.50.410">
    <property type="entry name" value="von Willebrand factor, type A domain"/>
    <property type="match status" value="1"/>
</dbReference>
<accession>A0A5B9QC90</accession>
<dbReference type="InterPro" id="IPR002035">
    <property type="entry name" value="VWF_A"/>
</dbReference>
<dbReference type="InterPro" id="IPR050768">
    <property type="entry name" value="UPF0353/GerABKA_families"/>
</dbReference>
<keyword evidence="1" id="KW-0812">Transmembrane</keyword>
<proteinExistence type="predicted"/>
<keyword evidence="1" id="KW-0472">Membrane</keyword>
<dbReference type="EMBL" id="CP042913">
    <property type="protein sequence ID" value="QEG35220.1"/>
    <property type="molecule type" value="Genomic_DNA"/>
</dbReference>
<dbReference type="RefSeq" id="WP_148073758.1">
    <property type="nucleotide sequence ID" value="NZ_CP042913.1"/>
</dbReference>
<dbReference type="KEGG" id="bgok:Pr1d_25140"/>
<feature type="transmembrane region" description="Helical" evidence="1">
    <location>
        <begin position="12"/>
        <end position="29"/>
    </location>
</feature>
<evidence type="ECO:0000313" key="4">
    <source>
        <dbReference type="Proteomes" id="UP000323917"/>
    </source>
</evidence>
<feature type="transmembrane region" description="Helical" evidence="1">
    <location>
        <begin position="283"/>
        <end position="299"/>
    </location>
</feature>
<evidence type="ECO:0000313" key="3">
    <source>
        <dbReference type="EMBL" id="QEG35220.1"/>
    </source>
</evidence>
<dbReference type="PANTHER" id="PTHR22550:SF14">
    <property type="entry name" value="VWFA DOMAIN-CONTAINING PROTEIN"/>
    <property type="match status" value="1"/>
</dbReference>
<gene>
    <name evidence="3" type="ORF">Pr1d_25140</name>
</gene>